<feature type="signal peptide" evidence="2">
    <location>
        <begin position="1"/>
        <end position="18"/>
    </location>
</feature>
<evidence type="ECO:0000256" key="2">
    <source>
        <dbReference type="SAM" id="SignalP"/>
    </source>
</evidence>
<protein>
    <submittedName>
        <fullName evidence="4">Uncharacterized protein</fullName>
    </submittedName>
</protein>
<dbReference type="RefSeq" id="WP_289824340.1">
    <property type="nucleotide sequence ID" value="NZ_JAUEIE010000001.1"/>
</dbReference>
<evidence type="ECO:0000313" key="4">
    <source>
        <dbReference type="EMBL" id="MDN0023982.1"/>
    </source>
</evidence>
<accession>A0AAW7JRW2</accession>
<evidence type="ECO:0000313" key="6">
    <source>
        <dbReference type="Proteomes" id="UP001168478"/>
    </source>
</evidence>
<dbReference type="AlphaFoldDB" id="A0AAW7JRW2"/>
<feature type="compositionally biased region" description="Polar residues" evidence="1">
    <location>
        <begin position="34"/>
        <end position="43"/>
    </location>
</feature>
<feature type="region of interest" description="Disordered" evidence="1">
    <location>
        <begin position="34"/>
        <end position="57"/>
    </location>
</feature>
<evidence type="ECO:0000313" key="3">
    <source>
        <dbReference type="EMBL" id="MDN0021485.1"/>
    </source>
</evidence>
<dbReference type="EMBL" id="JAUEIF010000001">
    <property type="protein sequence ID" value="MDN0023982.1"/>
    <property type="molecule type" value="Genomic_DNA"/>
</dbReference>
<dbReference type="EMBL" id="JAUEIE010000001">
    <property type="protein sequence ID" value="MDN0021485.1"/>
    <property type="molecule type" value="Genomic_DNA"/>
</dbReference>
<evidence type="ECO:0000313" key="5">
    <source>
        <dbReference type="Proteomes" id="UP001167831"/>
    </source>
</evidence>
<gene>
    <name evidence="3" type="ORF">QVN81_00375</name>
    <name evidence="4" type="ORF">QVN84_00370</name>
</gene>
<feature type="chain" id="PRO_5043981250" evidence="2">
    <location>
        <begin position="19"/>
        <end position="758"/>
    </location>
</feature>
<dbReference type="Gene3D" id="2.40.128.720">
    <property type="match status" value="1"/>
</dbReference>
<sequence>MRKVLLLSMVLLSSGVYAQGIKFGKHYRERVRSTRSAVVSNRPNGEETAPRQRSRGSAMLDEVSEIKGDRCFRFVYAYNKDKERSSETIYMREKSDGKWGDESLYDVGTYTYEYDSQDRVKAKTVVYGRSNEGGFFTSYRIMVEYGDGVTSYTKYEDYGDGEGYQAVEAWGYYDNGQMASHTYYDSYYDSVVKKVDFDTEGNISGMQSETEKLEYRGTVNDSTILRYASEWDDDKGAYVFTEPAMATHYRYDDSGRLLEYSTYALNGHDMFYVDERRYVYSYDSFGRIASVTQYTTGDDNVDAGGGGTVVPVGQPAAVSRAAGEPEWVLSYEETYTYFNDEVYGIGNSWHDVFGFDGPVTGMTARGYDGSTDLRVTRDESGKITDIFYSEESESGWPSEYEFTVDADGHPVRMTTTSTGGAVPGDYSTYVRNYKWSGDKMVRAEYSETYTYDGVPHEESWSEDYSYGTNSVTIATTSGFSSSKTYMEQKGNRYYAWFEDEYDGLRNGRWTNIREVQTEDVRFVRPNVMKDYAGFTPDSTIVVSVAGRVVCLNEAEYTIDGGPGFNYGIDDKALYCNVGVDSYFSVSHDGGNTVCRDMNGRTVYILQGDRLIKEYIYFDTLSDGSPAEPTESAQRTVAVALPSGSEGQTAYEEITYHYADNGLPTGRTIVAVDENGERTEEISIEYKYDPASGITAPEISATSGATLNGRTLGLADGAAFSVYDMQGRLLAANTASYTFTEGGVYVVTVNGSSFKLSVK</sequence>
<comment type="caution">
    <text evidence="4">The sequence shown here is derived from an EMBL/GenBank/DDBJ whole genome shotgun (WGS) entry which is preliminary data.</text>
</comment>
<organism evidence="4 6">
    <name type="scientific">Leyella lascolaii</name>
    <dbReference type="NCBI Taxonomy" id="1776379"/>
    <lineage>
        <taxon>Bacteria</taxon>
        <taxon>Pseudomonadati</taxon>
        <taxon>Bacteroidota</taxon>
        <taxon>Bacteroidia</taxon>
        <taxon>Bacteroidales</taxon>
        <taxon>Prevotellaceae</taxon>
        <taxon>Leyella</taxon>
    </lineage>
</organism>
<keyword evidence="2" id="KW-0732">Signal</keyword>
<evidence type="ECO:0000256" key="1">
    <source>
        <dbReference type="SAM" id="MobiDB-lite"/>
    </source>
</evidence>
<proteinExistence type="predicted"/>
<reference evidence="4" key="1">
    <citation type="submission" date="2023-06" db="EMBL/GenBank/DDBJ databases">
        <authorList>
            <person name="Zeman M."/>
            <person name="Kubasova T."/>
            <person name="Jahodarova E."/>
            <person name="Nykrynova M."/>
            <person name="Rychlik I."/>
        </authorList>
    </citation>
    <scope>NUCLEOTIDE SEQUENCE</scope>
    <source>
        <strain evidence="4">ET15</strain>
        <strain evidence="3">ET37</strain>
    </source>
</reference>
<dbReference type="Proteomes" id="UP001167831">
    <property type="component" value="Unassembled WGS sequence"/>
</dbReference>
<name>A0AAW7JRW2_9BACT</name>
<reference evidence="4" key="2">
    <citation type="submission" date="2023-08" db="EMBL/GenBank/DDBJ databases">
        <title>Identification and characterization of horizontal gene transfer across gut microbiota members of farm animals based on homology search.</title>
        <authorList>
            <person name="Schwarzerova J."/>
            <person name="Nykrynova M."/>
            <person name="Jureckova K."/>
            <person name="Cejkova D."/>
            <person name="Rychlik I."/>
        </authorList>
    </citation>
    <scope>NUCLEOTIDE SEQUENCE</scope>
    <source>
        <strain evidence="4">ET15</strain>
        <strain evidence="3">ET37</strain>
    </source>
</reference>
<dbReference type="Proteomes" id="UP001168478">
    <property type="component" value="Unassembled WGS sequence"/>
</dbReference>
<keyword evidence="5" id="KW-1185">Reference proteome</keyword>